<accession>A0A0W0VEU8</accession>
<dbReference type="SUPFAM" id="SSF50985">
    <property type="entry name" value="RCC1/BLIP-II"/>
    <property type="match status" value="1"/>
</dbReference>
<protein>
    <submittedName>
        <fullName evidence="2">Regulator of chromosome condensation (RCC1) repeat protein</fullName>
    </submittedName>
</protein>
<reference evidence="2 3" key="1">
    <citation type="submission" date="2015-11" db="EMBL/GenBank/DDBJ databases">
        <title>Genomic analysis of 38 Legionella species identifies large and diverse effector repertoires.</title>
        <authorList>
            <person name="Burstein D."/>
            <person name="Amaro F."/>
            <person name="Zusman T."/>
            <person name="Lifshitz Z."/>
            <person name="Cohen O."/>
            <person name="Gilbert J.A."/>
            <person name="Pupko T."/>
            <person name="Shuman H.A."/>
            <person name="Segal G."/>
        </authorList>
    </citation>
    <scope>NUCLEOTIDE SEQUENCE [LARGE SCALE GENOMIC DNA]</scope>
    <source>
        <strain evidence="2 3">Bercovier 4</strain>
    </source>
</reference>
<keyword evidence="3" id="KW-1185">Reference proteome</keyword>
<dbReference type="Gene3D" id="2.130.10.30">
    <property type="entry name" value="Regulator of chromosome condensation 1/beta-lactamase-inhibitor protein II"/>
    <property type="match status" value="1"/>
</dbReference>
<proteinExistence type="predicted"/>
<dbReference type="PROSITE" id="PS50012">
    <property type="entry name" value="RCC1_3"/>
    <property type="match status" value="2"/>
</dbReference>
<evidence type="ECO:0000256" key="1">
    <source>
        <dbReference type="ARBA" id="ARBA00022737"/>
    </source>
</evidence>
<dbReference type="STRING" id="454.Lisr_2125"/>
<dbReference type="RefSeq" id="WP_058502436.1">
    <property type="nucleotide sequence ID" value="NZ_CAAAJA010000102.1"/>
</dbReference>
<dbReference type="InterPro" id="IPR051210">
    <property type="entry name" value="Ub_ligase/GEF_domain"/>
</dbReference>
<organism evidence="2 3">
    <name type="scientific">Legionella israelensis</name>
    <dbReference type="NCBI Taxonomy" id="454"/>
    <lineage>
        <taxon>Bacteria</taxon>
        <taxon>Pseudomonadati</taxon>
        <taxon>Pseudomonadota</taxon>
        <taxon>Gammaproteobacteria</taxon>
        <taxon>Legionellales</taxon>
        <taxon>Legionellaceae</taxon>
        <taxon>Legionella</taxon>
    </lineage>
</organism>
<gene>
    <name evidence="2" type="ORF">Lisr_2125</name>
</gene>
<keyword evidence="1" id="KW-0677">Repeat</keyword>
<evidence type="ECO:0000313" key="2">
    <source>
        <dbReference type="EMBL" id="KTD18676.1"/>
    </source>
</evidence>
<dbReference type="AlphaFoldDB" id="A0A0W0VEU8"/>
<dbReference type="EMBL" id="LNYH01000118">
    <property type="protein sequence ID" value="KTD18676.1"/>
    <property type="molecule type" value="Genomic_DNA"/>
</dbReference>
<dbReference type="InterPro" id="IPR009091">
    <property type="entry name" value="RCC1/BLIP-II"/>
</dbReference>
<dbReference type="PANTHER" id="PTHR22870:SF466">
    <property type="entry name" value="ANKYRIN REPEAT-CONTAINING PROTEIN"/>
    <property type="match status" value="1"/>
</dbReference>
<comment type="caution">
    <text evidence="2">The sequence shown here is derived from an EMBL/GenBank/DDBJ whole genome shotgun (WGS) entry which is preliminary data.</text>
</comment>
<dbReference type="OrthoDB" id="5648249at2"/>
<dbReference type="PANTHER" id="PTHR22870">
    <property type="entry name" value="REGULATOR OF CHROMOSOME CONDENSATION"/>
    <property type="match status" value="1"/>
</dbReference>
<dbReference type="PATRIC" id="fig|454.4.peg.2317"/>
<dbReference type="Pfam" id="PF00415">
    <property type="entry name" value="RCC1"/>
    <property type="match status" value="2"/>
</dbReference>
<evidence type="ECO:0000313" key="3">
    <source>
        <dbReference type="Proteomes" id="UP000054761"/>
    </source>
</evidence>
<sequence>MTKTIYKKEVFGNGDTTFVLDKNNHFPCLTNIKKQANARWDLHSMALTMDGSVYVFGCNYEGQLGLGDTNEQKKPTKIEGLPPIKDFALGHMSSFLIDEKNNVYSFGENRYGQLGLGHKNNVSVPQEVTALKGCNITRIHYWHSAAFFLSTEGKVYYSGSFDHSAMFSPTKPRVFYGLPPITKIHSTTDFTVFLAGTGEVYVQPDNNCVHTYHKPAKLQKLPFKDIIDIGIYNITTYSGCGISTQLLLDNFGKVFVSGFLDEPLDLPKVKRMTQYIQLEQSKCLDNIFELCDGSFAIVGIKQKSNLDFEIIDNRVVPDSKLAEQLRKAMDERAMEEAPLKLEKDTFGLGICQIF</sequence>
<dbReference type="PRINTS" id="PR00633">
    <property type="entry name" value="RCCNDNSATION"/>
</dbReference>
<dbReference type="Proteomes" id="UP000054761">
    <property type="component" value="Unassembled WGS sequence"/>
</dbReference>
<name>A0A0W0VEU8_9GAMM</name>
<dbReference type="InterPro" id="IPR000408">
    <property type="entry name" value="Reg_chr_condens"/>
</dbReference>